<dbReference type="Proteomes" id="UP000694844">
    <property type="component" value="Chromosome 9"/>
</dbReference>
<dbReference type="KEGG" id="cvn:111112107"/>
<dbReference type="GeneID" id="111112107"/>
<dbReference type="AlphaFoldDB" id="A0A8B8BP82"/>
<protein>
    <submittedName>
        <fullName evidence="2">Uncharacterized protein LOC111112107</fullName>
    </submittedName>
</protein>
<sequence>MSNHLDLFDTSNYPREHFLFSEKNKKVVGKMKDETAGCAVKAFVGLRPKMYSFIVNDGKESEIKKAKGVSKSVVNREISYEQYLDCLFGGDFERHKMCSIRSDNHNLYLKSIYKISLSSFDDKRYWLAPHGVQSYSYGHYKTTV</sequence>
<name>A0A8B8BP82_CRAVI</name>
<dbReference type="PANTHER" id="PTHR31511:SF12">
    <property type="entry name" value="RHO TERMINATION FACTOR N-TERMINAL DOMAIN-CONTAINING PROTEIN"/>
    <property type="match status" value="1"/>
</dbReference>
<gene>
    <name evidence="2" type="primary">LOC111112107</name>
</gene>
<organism evidence="1 2">
    <name type="scientific">Crassostrea virginica</name>
    <name type="common">Eastern oyster</name>
    <dbReference type="NCBI Taxonomy" id="6565"/>
    <lineage>
        <taxon>Eukaryota</taxon>
        <taxon>Metazoa</taxon>
        <taxon>Spiralia</taxon>
        <taxon>Lophotrochozoa</taxon>
        <taxon>Mollusca</taxon>
        <taxon>Bivalvia</taxon>
        <taxon>Autobranchia</taxon>
        <taxon>Pteriomorphia</taxon>
        <taxon>Ostreida</taxon>
        <taxon>Ostreoidea</taxon>
        <taxon>Ostreidae</taxon>
        <taxon>Crassostrea</taxon>
    </lineage>
</organism>
<accession>A0A8B8BP82</accession>
<dbReference type="RefSeq" id="XP_022305140.1">
    <property type="nucleotide sequence ID" value="XM_022449432.1"/>
</dbReference>
<dbReference type="PANTHER" id="PTHR31511">
    <property type="entry name" value="PROTEIN CBG23764"/>
    <property type="match status" value="1"/>
</dbReference>
<evidence type="ECO:0000313" key="2">
    <source>
        <dbReference type="RefSeq" id="XP_022305140.1"/>
    </source>
</evidence>
<dbReference type="OrthoDB" id="6082702at2759"/>
<evidence type="ECO:0000313" key="1">
    <source>
        <dbReference type="Proteomes" id="UP000694844"/>
    </source>
</evidence>
<proteinExistence type="predicted"/>
<dbReference type="InterPro" id="IPR043502">
    <property type="entry name" value="DNA/RNA_pol_sf"/>
</dbReference>
<dbReference type="SUPFAM" id="SSF56672">
    <property type="entry name" value="DNA/RNA polymerases"/>
    <property type="match status" value="1"/>
</dbReference>
<reference evidence="2" key="1">
    <citation type="submission" date="2025-08" db="UniProtKB">
        <authorList>
            <consortium name="RefSeq"/>
        </authorList>
    </citation>
    <scope>IDENTIFICATION</scope>
    <source>
        <tissue evidence="2">Whole sample</tissue>
    </source>
</reference>
<keyword evidence="1" id="KW-1185">Reference proteome</keyword>